<organism evidence="5 6">
    <name type="scientific">candidate division CSSED10-310 bacterium</name>
    <dbReference type="NCBI Taxonomy" id="2855610"/>
    <lineage>
        <taxon>Bacteria</taxon>
        <taxon>Bacteria division CSSED10-310</taxon>
    </lineage>
</organism>
<evidence type="ECO:0000259" key="4">
    <source>
        <dbReference type="PROSITE" id="PS50011"/>
    </source>
</evidence>
<evidence type="ECO:0000256" key="3">
    <source>
        <dbReference type="PROSITE-ProRule" id="PRU10141"/>
    </source>
</evidence>
<evidence type="ECO:0000256" key="1">
    <source>
        <dbReference type="ARBA" id="ARBA00022741"/>
    </source>
</evidence>
<evidence type="ECO:0000313" key="6">
    <source>
        <dbReference type="Proteomes" id="UP001594351"/>
    </source>
</evidence>
<dbReference type="Pfam" id="PF13191">
    <property type="entry name" value="AAA_16"/>
    <property type="match status" value="1"/>
</dbReference>
<dbReference type="InterPro" id="IPR011990">
    <property type="entry name" value="TPR-like_helical_dom_sf"/>
</dbReference>
<name>A0ABV6YY71_UNCC1</name>
<dbReference type="InterPro" id="IPR027417">
    <property type="entry name" value="P-loop_NTPase"/>
</dbReference>
<keyword evidence="6" id="KW-1185">Reference proteome</keyword>
<dbReference type="InterPro" id="IPR000719">
    <property type="entry name" value="Prot_kinase_dom"/>
</dbReference>
<dbReference type="PANTHER" id="PTHR16305">
    <property type="entry name" value="TESTICULAR SOLUBLE ADENYLYL CYCLASE"/>
    <property type="match status" value="1"/>
</dbReference>
<feature type="domain" description="Protein kinase" evidence="4">
    <location>
        <begin position="10"/>
        <end position="340"/>
    </location>
</feature>
<dbReference type="Pfam" id="PF13374">
    <property type="entry name" value="TPR_10"/>
    <property type="match status" value="1"/>
</dbReference>
<sequence>MDHPPQIGPYIISELLGAGGMGVVYRGYHESNREQVALKTIRVVDEAQLEGIRREIRALARIRHPGIVRILEQGIHDQLPWYAMELLEGVTLRQFFSGAELHRTSATSQFSRTGETSADRLRASEKQLKRVWWTNTLVGMKETFSSQPSEEHALSPGTGSDTLIQEADVDHGDIRQILCLVRRLCAPLAFLHGEGMVHRDLKPENIIIEKGEQPVLVDFGLMTQFSGRESREMLVVERGASGTVHYMAPEQIRGEFVDARADLYALGCILYELLIGHPPFMSGEPARIIHAHLNTIPTSLSKLRPEVSPELEAFILRLLAKEPRDRLGYADRVATMLARLGGEEGVVLTGPQPRTYLYRSRFAGRTANVTQLRSYCSQTQQKKGSLILVGGESGVGKTRLVMEFGREAASQQMLVLTGECSTTAGRPLEAFQGLLQKIADRCRQRGGAETDRLLGRRGKVLSLYHPALTNLPGQENYPEPVELNAAAAKLRLFSYLADTLTALTQDCPVLLIIDDLQWADDLVFGLLEFMVRTKSFERFAIIIIATYRSEAVNDEIQHLINSPAVKSIHLERLDLEATATIVSDMMAVTPAPRLFCRYLARQSEGNPYFIVEYLRTAVNQGLFSRDEHGRWQVRRESEDDRATMEMYESLSLPVSLQGLIEHRLAALPAEARKLVSAAAVVGREIRIQLLAEMMKQNHDTIFDLITDLADHQIMEKPTSHLIRFYHAKIREVALTQLEPEARRQLHQTAAVGLEKICGAECDDFLAELGRHWHEAGNLEKARSCYRGAARRAINQYDHGEAERLATAYLNLVQTPTTDSIKIRNQLGDEVLHLQGRNQEAIKQHTQAIQEARKLSDRNLEAEGCRFLGGVLHITGNIDEAFQLYEQALTLACDEKNKRLESVALNNLASIYHDQGRLDQALALNDQALDITRQIGDRGIEERILSNLAVLCFEQGQIPKAFSLFEQAFNIAQETGNRPEQGRILGNLAGLHHEQGHDQVALTLFQQALAITQEVGYRRVEGIILGNMASLHHEHGLIEEALPLYEQALIITREIENRKSEAITLGNLANLRKEQGKLPAALGLYEQALTIARNIENKNIQGWILGNMISVYGDQGYVTQAQAISEQALTMARDIDARDSEANTLFNMATLERRIVSDLARVEDKIKQAQAIYHDLNKQFFVGLCCCQRGHCALARGLAATPFLSEAHTIENALATNPQSELSKAINQLHEAQKSYDHGQHHLLFQGELVADIPPGLADYLKKSGHIHR</sequence>
<evidence type="ECO:0000313" key="5">
    <source>
        <dbReference type="EMBL" id="MFC1851151.1"/>
    </source>
</evidence>
<dbReference type="InterPro" id="IPR017441">
    <property type="entry name" value="Protein_kinase_ATP_BS"/>
</dbReference>
<dbReference type="CDD" id="cd14014">
    <property type="entry name" value="STKc_PknB_like"/>
    <property type="match status" value="1"/>
</dbReference>
<dbReference type="InterPro" id="IPR011009">
    <property type="entry name" value="Kinase-like_dom_sf"/>
</dbReference>
<dbReference type="SUPFAM" id="SSF48452">
    <property type="entry name" value="TPR-like"/>
    <property type="match status" value="2"/>
</dbReference>
<dbReference type="PROSITE" id="PS00107">
    <property type="entry name" value="PROTEIN_KINASE_ATP"/>
    <property type="match status" value="1"/>
</dbReference>
<dbReference type="InterPro" id="IPR019734">
    <property type="entry name" value="TPR_rpt"/>
</dbReference>
<keyword evidence="1 3" id="KW-0547">Nucleotide-binding</keyword>
<dbReference type="InterPro" id="IPR008271">
    <property type="entry name" value="Ser/Thr_kinase_AS"/>
</dbReference>
<dbReference type="Gene3D" id="1.25.40.10">
    <property type="entry name" value="Tetratricopeptide repeat domain"/>
    <property type="match status" value="2"/>
</dbReference>
<dbReference type="SUPFAM" id="SSF52540">
    <property type="entry name" value="P-loop containing nucleoside triphosphate hydrolases"/>
    <property type="match status" value="1"/>
</dbReference>
<dbReference type="Gene3D" id="3.40.50.300">
    <property type="entry name" value="P-loop containing nucleotide triphosphate hydrolases"/>
    <property type="match status" value="1"/>
</dbReference>
<dbReference type="InterPro" id="IPR003593">
    <property type="entry name" value="AAA+_ATPase"/>
</dbReference>
<dbReference type="PROSITE" id="PS00108">
    <property type="entry name" value="PROTEIN_KINASE_ST"/>
    <property type="match status" value="1"/>
</dbReference>
<keyword evidence="2 3" id="KW-0067">ATP-binding</keyword>
<dbReference type="SUPFAM" id="SSF56112">
    <property type="entry name" value="Protein kinase-like (PK-like)"/>
    <property type="match status" value="1"/>
</dbReference>
<proteinExistence type="predicted"/>
<dbReference type="SMART" id="SM00028">
    <property type="entry name" value="TPR"/>
    <property type="match status" value="7"/>
</dbReference>
<dbReference type="PROSITE" id="PS50011">
    <property type="entry name" value="PROTEIN_KINASE_DOM"/>
    <property type="match status" value="1"/>
</dbReference>
<feature type="binding site" evidence="3">
    <location>
        <position position="39"/>
    </location>
    <ligand>
        <name>ATP</name>
        <dbReference type="ChEBI" id="CHEBI:30616"/>
    </ligand>
</feature>
<dbReference type="SMART" id="SM00382">
    <property type="entry name" value="AAA"/>
    <property type="match status" value="1"/>
</dbReference>
<dbReference type="SMART" id="SM00220">
    <property type="entry name" value="S_TKc"/>
    <property type="match status" value="1"/>
</dbReference>
<reference evidence="5 6" key="1">
    <citation type="submission" date="2024-09" db="EMBL/GenBank/DDBJ databases">
        <title>Laminarin stimulates single cell rates of sulfate reduction while oxygen inhibits transcriptomic activity in coastal marine sediment.</title>
        <authorList>
            <person name="Lindsay M."/>
            <person name="Orcutt B."/>
            <person name="Emerson D."/>
            <person name="Stepanauskas R."/>
            <person name="D'Angelo T."/>
        </authorList>
    </citation>
    <scope>NUCLEOTIDE SEQUENCE [LARGE SCALE GENOMIC DNA]</scope>
    <source>
        <strain evidence="5">SAG AM-311-K15</strain>
    </source>
</reference>
<dbReference type="Pfam" id="PF00069">
    <property type="entry name" value="Pkinase"/>
    <property type="match status" value="2"/>
</dbReference>
<dbReference type="Gene3D" id="1.10.510.10">
    <property type="entry name" value="Transferase(Phosphotransferase) domain 1"/>
    <property type="match status" value="2"/>
</dbReference>
<dbReference type="Proteomes" id="UP001594351">
    <property type="component" value="Unassembled WGS sequence"/>
</dbReference>
<evidence type="ECO:0000256" key="2">
    <source>
        <dbReference type="ARBA" id="ARBA00022840"/>
    </source>
</evidence>
<dbReference type="PANTHER" id="PTHR16305:SF28">
    <property type="entry name" value="GUANYLATE CYCLASE DOMAIN-CONTAINING PROTEIN"/>
    <property type="match status" value="1"/>
</dbReference>
<dbReference type="InterPro" id="IPR041664">
    <property type="entry name" value="AAA_16"/>
</dbReference>
<gene>
    <name evidence="5" type="ORF">ACFL27_13230</name>
</gene>
<comment type="caution">
    <text evidence="5">The sequence shown here is derived from an EMBL/GenBank/DDBJ whole genome shotgun (WGS) entry which is preliminary data.</text>
</comment>
<dbReference type="Pfam" id="PF13424">
    <property type="entry name" value="TPR_12"/>
    <property type="match status" value="3"/>
</dbReference>
<accession>A0ABV6YY71</accession>
<protein>
    <submittedName>
        <fullName evidence="5">Tetratricopeptide repeat protein</fullName>
    </submittedName>
</protein>
<dbReference type="EMBL" id="JBHPBY010000157">
    <property type="protein sequence ID" value="MFC1851151.1"/>
    <property type="molecule type" value="Genomic_DNA"/>
</dbReference>